<accession>A0A498MBK4</accession>
<dbReference type="EMBL" id="QBIY01012907">
    <property type="protein sequence ID" value="RXN14477.1"/>
    <property type="molecule type" value="Genomic_DNA"/>
</dbReference>
<organism evidence="1 2">
    <name type="scientific">Labeo rohita</name>
    <name type="common">Indian major carp</name>
    <name type="synonym">Cyprinus rohita</name>
    <dbReference type="NCBI Taxonomy" id="84645"/>
    <lineage>
        <taxon>Eukaryota</taxon>
        <taxon>Metazoa</taxon>
        <taxon>Chordata</taxon>
        <taxon>Craniata</taxon>
        <taxon>Vertebrata</taxon>
        <taxon>Euteleostomi</taxon>
        <taxon>Actinopterygii</taxon>
        <taxon>Neopterygii</taxon>
        <taxon>Teleostei</taxon>
        <taxon>Ostariophysi</taxon>
        <taxon>Cypriniformes</taxon>
        <taxon>Cyprinidae</taxon>
        <taxon>Labeoninae</taxon>
        <taxon>Labeonini</taxon>
        <taxon>Labeo</taxon>
    </lineage>
</organism>
<sequence length="84" mass="9949">MHITRTSDDTKQAAVLICHKIKVWVPVKHLEITWQKCSFHVESYSHNTENQRQGIAEMKCKRHFMWVVIKEKDFLLSVLQVNSL</sequence>
<evidence type="ECO:0000313" key="1">
    <source>
        <dbReference type="EMBL" id="RXN14477.1"/>
    </source>
</evidence>
<name>A0A498MBK4_LABRO</name>
<proteinExistence type="predicted"/>
<dbReference type="AlphaFoldDB" id="A0A498MBK4"/>
<dbReference type="Proteomes" id="UP000290572">
    <property type="component" value="Unassembled WGS sequence"/>
</dbReference>
<comment type="caution">
    <text evidence="1">The sequence shown here is derived from an EMBL/GenBank/DDBJ whole genome shotgun (WGS) entry which is preliminary data.</text>
</comment>
<protein>
    <submittedName>
        <fullName evidence="1">Uncharacterized protein</fullName>
    </submittedName>
</protein>
<evidence type="ECO:0000313" key="2">
    <source>
        <dbReference type="Proteomes" id="UP000290572"/>
    </source>
</evidence>
<keyword evidence="2" id="KW-1185">Reference proteome</keyword>
<reference evidence="1 2" key="1">
    <citation type="submission" date="2018-03" db="EMBL/GenBank/DDBJ databases">
        <title>Draft genome sequence of Rohu Carp (Labeo rohita).</title>
        <authorList>
            <person name="Das P."/>
            <person name="Kushwaha B."/>
            <person name="Joshi C.G."/>
            <person name="Kumar D."/>
            <person name="Nagpure N.S."/>
            <person name="Sahoo L."/>
            <person name="Das S.P."/>
            <person name="Bit A."/>
            <person name="Patnaik S."/>
            <person name="Meher P.K."/>
            <person name="Jayasankar P."/>
            <person name="Koringa P.G."/>
            <person name="Patel N.V."/>
            <person name="Hinsu A.T."/>
            <person name="Kumar R."/>
            <person name="Pandey M."/>
            <person name="Agarwal S."/>
            <person name="Srivastava S."/>
            <person name="Singh M."/>
            <person name="Iquebal M.A."/>
            <person name="Jaiswal S."/>
            <person name="Angadi U.B."/>
            <person name="Kumar N."/>
            <person name="Raza M."/>
            <person name="Shah T.M."/>
            <person name="Rai A."/>
            <person name="Jena J.K."/>
        </authorList>
    </citation>
    <scope>NUCLEOTIDE SEQUENCE [LARGE SCALE GENOMIC DNA]</scope>
    <source>
        <strain evidence="1">DASCIFA01</strain>
        <tissue evidence="1">Testis</tissue>
    </source>
</reference>
<gene>
    <name evidence="1" type="ORF">ROHU_009099</name>
</gene>